<protein>
    <submittedName>
        <fullName evidence="1">Uncharacterized protein</fullName>
    </submittedName>
</protein>
<dbReference type="Proteomes" id="UP000235672">
    <property type="component" value="Unassembled WGS sequence"/>
</dbReference>
<keyword evidence="2" id="KW-1185">Reference proteome</keyword>
<dbReference type="EMBL" id="KZ613518">
    <property type="protein sequence ID" value="PMD14848.1"/>
    <property type="molecule type" value="Genomic_DNA"/>
</dbReference>
<dbReference type="AlphaFoldDB" id="A0A2J6PLC8"/>
<proteinExistence type="predicted"/>
<accession>A0A2J6PLC8</accession>
<organism evidence="1 2">
    <name type="scientific">Hyaloscypha hepaticicola</name>
    <dbReference type="NCBI Taxonomy" id="2082293"/>
    <lineage>
        <taxon>Eukaryota</taxon>
        <taxon>Fungi</taxon>
        <taxon>Dikarya</taxon>
        <taxon>Ascomycota</taxon>
        <taxon>Pezizomycotina</taxon>
        <taxon>Leotiomycetes</taxon>
        <taxon>Helotiales</taxon>
        <taxon>Hyaloscyphaceae</taxon>
        <taxon>Hyaloscypha</taxon>
    </lineage>
</organism>
<gene>
    <name evidence="1" type="ORF">NA56DRAFT_650640</name>
</gene>
<name>A0A2J6PLC8_9HELO</name>
<reference evidence="1 2" key="1">
    <citation type="submission" date="2016-05" db="EMBL/GenBank/DDBJ databases">
        <title>A degradative enzymes factory behind the ericoid mycorrhizal symbiosis.</title>
        <authorList>
            <consortium name="DOE Joint Genome Institute"/>
            <person name="Martino E."/>
            <person name="Morin E."/>
            <person name="Grelet G."/>
            <person name="Kuo A."/>
            <person name="Kohler A."/>
            <person name="Daghino S."/>
            <person name="Barry K."/>
            <person name="Choi C."/>
            <person name="Cichocki N."/>
            <person name="Clum A."/>
            <person name="Copeland A."/>
            <person name="Hainaut M."/>
            <person name="Haridas S."/>
            <person name="Labutti K."/>
            <person name="Lindquist E."/>
            <person name="Lipzen A."/>
            <person name="Khouja H.-R."/>
            <person name="Murat C."/>
            <person name="Ohm R."/>
            <person name="Olson A."/>
            <person name="Spatafora J."/>
            <person name="Veneault-Fourrey C."/>
            <person name="Henrissat B."/>
            <person name="Grigoriev I."/>
            <person name="Martin F."/>
            <person name="Perotto S."/>
        </authorList>
    </citation>
    <scope>NUCLEOTIDE SEQUENCE [LARGE SCALE GENOMIC DNA]</scope>
    <source>
        <strain evidence="1 2">UAMH 7357</strain>
    </source>
</reference>
<sequence>MRTPCRMSSWQMAGTPCLGVRSEDAYLNLCHQAGHLPVMIGGRSLFALNGKVACNTVH</sequence>
<evidence type="ECO:0000313" key="1">
    <source>
        <dbReference type="EMBL" id="PMD14848.1"/>
    </source>
</evidence>
<evidence type="ECO:0000313" key="2">
    <source>
        <dbReference type="Proteomes" id="UP000235672"/>
    </source>
</evidence>